<comment type="similarity">
    <text evidence="1 3">Belongs to the bacterial ribosomal protein bS6 family.</text>
</comment>
<reference evidence="5" key="1">
    <citation type="journal article" date="2020" name="mSystems">
        <title>Genome- and Community-Level Interaction Insights into Carbon Utilization and Element Cycling Functions of Hydrothermarchaeota in Hydrothermal Sediment.</title>
        <authorList>
            <person name="Zhou Z."/>
            <person name="Liu Y."/>
            <person name="Xu W."/>
            <person name="Pan J."/>
            <person name="Luo Z.H."/>
            <person name="Li M."/>
        </authorList>
    </citation>
    <scope>NUCLEOTIDE SEQUENCE [LARGE SCALE GENOMIC DNA]</scope>
    <source>
        <strain evidence="5">SpSt-579</strain>
    </source>
</reference>
<sequence length="250" mass="29699">MKKYEITFIVGENFTEDKAKNIAQDIRKLFETHGAKIEKEHYWGKRKLVYKIAKNSFGYYFILIFEIDPSKIETINHELLFNEKIIRYLLVDFIEDSPFFELEESKGKFQENSKPRKQENKKTTSIKEELIEDIADEIANEPEESVVSVQEIGEQANEGQESYQGEQIEDAKEKVTEKIEEEKEVQEKKEVEEEKKPEKNKKEEDIKEKVEIKEEKEPEVERKTAKKMTEDERKKQLEDKLAQLLKDEEV</sequence>
<feature type="compositionally biased region" description="Basic and acidic residues" evidence="4">
    <location>
        <begin position="169"/>
        <end position="250"/>
    </location>
</feature>
<dbReference type="Gene3D" id="3.30.70.60">
    <property type="match status" value="1"/>
</dbReference>
<keyword evidence="3" id="KW-0687">Ribonucleoprotein</keyword>
<dbReference type="GO" id="GO:1990904">
    <property type="term" value="C:ribonucleoprotein complex"/>
    <property type="evidence" value="ECO:0007669"/>
    <property type="project" value="UniProtKB-KW"/>
</dbReference>
<dbReference type="InterPro" id="IPR035980">
    <property type="entry name" value="Ribosomal_bS6_sf"/>
</dbReference>
<name>A0A7C4M338_UNCC3</name>
<comment type="function">
    <text evidence="3">Binds together with bS18 to 16S ribosomal RNA.</text>
</comment>
<evidence type="ECO:0000256" key="2">
    <source>
        <dbReference type="ARBA" id="ARBA00035294"/>
    </source>
</evidence>
<dbReference type="AlphaFoldDB" id="A0A7C4M338"/>
<evidence type="ECO:0000256" key="3">
    <source>
        <dbReference type="HAMAP-Rule" id="MF_00360"/>
    </source>
</evidence>
<gene>
    <name evidence="3 5" type="primary">rpsF</name>
    <name evidence="5" type="ORF">ENT43_01900</name>
</gene>
<proteinExistence type="inferred from homology"/>
<dbReference type="CDD" id="cd00473">
    <property type="entry name" value="bS6"/>
    <property type="match status" value="1"/>
</dbReference>
<organism evidence="5">
    <name type="scientific">candidate division CPR3 bacterium</name>
    <dbReference type="NCBI Taxonomy" id="2268181"/>
    <lineage>
        <taxon>Bacteria</taxon>
        <taxon>Bacteria division CPR3</taxon>
    </lineage>
</organism>
<dbReference type="GO" id="GO:0070181">
    <property type="term" value="F:small ribosomal subunit rRNA binding"/>
    <property type="evidence" value="ECO:0007669"/>
    <property type="project" value="TreeGrafter"/>
</dbReference>
<dbReference type="GO" id="GO:0005737">
    <property type="term" value="C:cytoplasm"/>
    <property type="evidence" value="ECO:0007669"/>
    <property type="project" value="UniProtKB-ARBA"/>
</dbReference>
<dbReference type="Pfam" id="PF01250">
    <property type="entry name" value="Ribosomal_S6"/>
    <property type="match status" value="1"/>
</dbReference>
<accession>A0A7C4M338</accession>
<dbReference type="PANTHER" id="PTHR21011:SF1">
    <property type="entry name" value="SMALL RIBOSOMAL SUBUNIT PROTEIN BS6M"/>
    <property type="match status" value="1"/>
</dbReference>
<keyword evidence="3" id="KW-0694">RNA-binding</keyword>
<keyword evidence="3" id="KW-0699">rRNA-binding</keyword>
<feature type="region of interest" description="Disordered" evidence="4">
    <location>
        <begin position="105"/>
        <end position="127"/>
    </location>
</feature>
<protein>
    <recommendedName>
        <fullName evidence="2 3">Small ribosomal subunit protein bS6</fullName>
    </recommendedName>
</protein>
<dbReference type="InterPro" id="IPR000529">
    <property type="entry name" value="Ribosomal_bS6"/>
</dbReference>
<dbReference type="InterPro" id="IPR020814">
    <property type="entry name" value="Ribosomal_S6_plastid/chlpt"/>
</dbReference>
<dbReference type="NCBIfam" id="TIGR00166">
    <property type="entry name" value="S6"/>
    <property type="match status" value="1"/>
</dbReference>
<dbReference type="InterPro" id="IPR014717">
    <property type="entry name" value="Transl_elong_EF1B/ribsomal_bS6"/>
</dbReference>
<keyword evidence="3 5" id="KW-0689">Ribosomal protein</keyword>
<dbReference type="GO" id="GO:0006412">
    <property type="term" value="P:translation"/>
    <property type="evidence" value="ECO:0007669"/>
    <property type="project" value="UniProtKB-UniRule"/>
</dbReference>
<dbReference type="EMBL" id="DSYQ01000007">
    <property type="protein sequence ID" value="HGT70992.1"/>
    <property type="molecule type" value="Genomic_DNA"/>
</dbReference>
<evidence type="ECO:0000256" key="1">
    <source>
        <dbReference type="ARBA" id="ARBA00009512"/>
    </source>
</evidence>
<dbReference type="GO" id="GO:0003735">
    <property type="term" value="F:structural constituent of ribosome"/>
    <property type="evidence" value="ECO:0007669"/>
    <property type="project" value="InterPro"/>
</dbReference>
<dbReference type="SUPFAM" id="SSF54995">
    <property type="entry name" value="Ribosomal protein S6"/>
    <property type="match status" value="1"/>
</dbReference>
<evidence type="ECO:0000313" key="5">
    <source>
        <dbReference type="EMBL" id="HGT70992.1"/>
    </source>
</evidence>
<feature type="region of interest" description="Disordered" evidence="4">
    <location>
        <begin position="155"/>
        <end position="250"/>
    </location>
</feature>
<dbReference type="PANTHER" id="PTHR21011">
    <property type="entry name" value="MITOCHONDRIAL 28S RIBOSOMAL PROTEIN S6"/>
    <property type="match status" value="1"/>
</dbReference>
<evidence type="ECO:0000256" key="4">
    <source>
        <dbReference type="SAM" id="MobiDB-lite"/>
    </source>
</evidence>
<dbReference type="GO" id="GO:0005840">
    <property type="term" value="C:ribosome"/>
    <property type="evidence" value="ECO:0007669"/>
    <property type="project" value="UniProtKB-KW"/>
</dbReference>
<dbReference type="HAMAP" id="MF_00360">
    <property type="entry name" value="Ribosomal_bS6"/>
    <property type="match status" value="1"/>
</dbReference>
<comment type="caution">
    <text evidence="5">The sequence shown here is derived from an EMBL/GenBank/DDBJ whole genome shotgun (WGS) entry which is preliminary data.</text>
</comment>